<evidence type="ECO:0000259" key="2">
    <source>
        <dbReference type="PROSITE" id="PS50911"/>
    </source>
</evidence>
<gene>
    <name evidence="3" type="ORF">KC678_00065</name>
</gene>
<evidence type="ECO:0000256" key="1">
    <source>
        <dbReference type="SAM" id="MobiDB-lite"/>
    </source>
</evidence>
<dbReference type="Gene3D" id="3.90.1720.10">
    <property type="entry name" value="endopeptidase domain like (from Nostoc punctiforme)"/>
    <property type="match status" value="1"/>
</dbReference>
<dbReference type="InterPro" id="IPR007921">
    <property type="entry name" value="CHAP_dom"/>
</dbReference>
<dbReference type="InterPro" id="IPR050570">
    <property type="entry name" value="Cell_wall_metabolism_enzyme"/>
</dbReference>
<name>A0A955L0W3_9BACT</name>
<dbReference type="PANTHER" id="PTHR21666:SF270">
    <property type="entry name" value="MUREIN HYDROLASE ACTIVATOR ENVC"/>
    <property type="match status" value="1"/>
</dbReference>
<reference evidence="3" key="1">
    <citation type="submission" date="2020-04" db="EMBL/GenBank/DDBJ databases">
        <authorList>
            <person name="Zhang T."/>
        </authorList>
    </citation>
    <scope>NUCLEOTIDE SEQUENCE</scope>
    <source>
        <strain evidence="3">HKST-UBA13</strain>
    </source>
</reference>
<dbReference type="InterPro" id="IPR011055">
    <property type="entry name" value="Dup_hybrid_motif"/>
</dbReference>
<dbReference type="SUPFAM" id="SSF54001">
    <property type="entry name" value="Cysteine proteinases"/>
    <property type="match status" value="1"/>
</dbReference>
<dbReference type="InterPro" id="IPR038765">
    <property type="entry name" value="Papain-like_cys_pep_sf"/>
</dbReference>
<dbReference type="Pfam" id="PF05257">
    <property type="entry name" value="CHAP"/>
    <property type="match status" value="1"/>
</dbReference>
<dbReference type="Pfam" id="PF01551">
    <property type="entry name" value="Peptidase_M23"/>
    <property type="match status" value="1"/>
</dbReference>
<dbReference type="Proteomes" id="UP000775877">
    <property type="component" value="Unassembled WGS sequence"/>
</dbReference>
<dbReference type="NCBIfam" id="TIGR01451">
    <property type="entry name" value="B_ant_repeat"/>
    <property type="match status" value="1"/>
</dbReference>
<dbReference type="PROSITE" id="PS50911">
    <property type="entry name" value="CHAP"/>
    <property type="match status" value="1"/>
</dbReference>
<dbReference type="EMBL" id="JAGQLJ010000002">
    <property type="protein sequence ID" value="MCA9380644.1"/>
    <property type="molecule type" value="Genomic_DNA"/>
</dbReference>
<dbReference type="GO" id="GO:0004222">
    <property type="term" value="F:metalloendopeptidase activity"/>
    <property type="evidence" value="ECO:0007669"/>
    <property type="project" value="TreeGrafter"/>
</dbReference>
<accession>A0A955L0W3</accession>
<dbReference type="Gene3D" id="2.70.70.10">
    <property type="entry name" value="Glucose Permease (Domain IIA)"/>
    <property type="match status" value="1"/>
</dbReference>
<sequence>MKSIKTIVKLFLISLFTLSTLFGPLVQSVNASIILENSDLIDLTAEFIEPPLLGSTGIIELKVKNTTDTPVYNLGIDLNLVDGVRFDAAVEPEENELVKPTKKTNDLVAWENITDLQPDEEFIVSARLKFEGEPTFAIGDNVDFKINAKASHSPIFTSDIFKEIEETTEIKAYSVDTNISNNILVGEDSVDRNISIKNNPEVNSSVDDKVTVSETLEDGVEFEWNREDLINNIDNPADFEFNAEEQADGKTFLQWIIDQLKKDNFENPINISYKIGVPYSKSNDEIINEDEKLNIDTNVSAVYETGDDSVTIDLSKQDSINAKYITINKSSDKSIVNPGDLITYKIVIKTSQFYSFDSVVLTDILPDGLEFISSTIDAANVASNEDGTTTLFWQVPNIGLSQQVELEYTALVKQNYSNESDLLAKDNFSNNIKIESNWNSTEDDRSGNSTEADTESVRTEKVTTKTTVLNPKTNEWVSSTNTNKGFPVSLKIETKVPTKVPTKDLVLKFFYPEYLNLDLEGASVQINGMTSKNELTINTDGVKFIQLNLGNVDKNTKITLLINGEVENNSELKSGHVLRTLTRVTYINSIGSQRREVGQATLIIRNPKATIVINNNDKYTTKDLIKKSVTVETADASLDNYARYTYKDLNTNQSKQSEWSKWNDSLGLTQEFPDYLMNGSVDGLKEICVEVKDQLGNISPLSCDQIILDTKAPSGSVLINNGQSSTQLSIVDAVISQDSNNSDNPVYYSYSIDGLNWSEFSEINTESIELNSINLGITEGLATVFVRFKDEAGNISSTVKDDILINDPDNTGSGIVDLYYGIEYINDDYISNANIISTYSLNTFPNDLYTYQEVILVFDAKNTGTIPWYPEGTIANPTNLSYHWFNVDTGSYYVWNGNRAHLSTMVQSNSIYNDVRLNVLTPDKPGKYILELDAVHEGVTWFATQGVQTYKINLEIKDILADDDFGNVLGDYTNNDDFGWGEYAPVVCTLKSESDLLIAPGADTLVVHAKNSAVYAFNYNNDYAQVLFKPNTVGWVNIENLNCEKDLSTTLPNLLTNDTYREKAFVCDARRTEMRTNPSWDSNIIEYLNLNQEIYILEELPSTKGDGWLQVLTLDGRSGYVPDSFICITKDGQVYNWIDYVEFVRPYDDPGTDPNGDYYDIDITSDFGGRDGTYHTGIDYGLYCGSELYAAASGIVLYTSTDGIAIGNNSTPETPANYVIIEHQSNPDPETGEVYKFQTRYWHLDQVYVVPGQNVAQGQAIGTSGNTGYVRGNEDSEYEPKGCHLHFETHRLNSDGSAYPIDPELLFQYGEIDSPVILGLSELGDFGYGNSEINPIVWSKLKPVYRFWSPIYNGHFYTIFEDEKNDVINYMSSHWQYERVAFYAYEPIESETPPKGTLPVYRFWSDSLSAHFYTMSEGEKNIVLAGKKGDWKYEKVAFYAYPNLEPYTANVHRFWSNPYANHFYTISDSEKEYVQQKWPTTWTYEHIAFYAIPDFNYARYAITQKILNDTDHRYSNPSNYCGIEKYEVHKVSGEFIGDIYFSSKLNDFVYILQKDYYRAAFYDDLEGTSECDLLGIPTMQYPNNAAKSPQGTKGTYQMYERGGIYHNNKFKSTWAVYGNIFEQYEKWGDENGQKGTRSKWGFPIGGVHLDENSGRLCQDFETRWICGESICTSDQIWSNDSKSCQVLSCNEFERMDNGVCIDLNLINTYPSSLADTSSADYWNFIIKQCTSYAAWKVNELKGTTNPGQSIEYYFFSNSMKGPNGLTGKFGNANTWDDNARYIGFTVQSFPEKNTVAVFEGSISNPVTGSVYTGPVGHVAFVEYVFSNGDILISEYNGWPNTHAFGTRILSPGDWRWPSSFIKF</sequence>
<dbReference type="InterPro" id="IPR001434">
    <property type="entry name" value="OmcB-like_DUF11"/>
</dbReference>
<reference evidence="3" key="2">
    <citation type="journal article" date="2021" name="Microbiome">
        <title>Successional dynamics and alternative stable states in a saline activated sludge microbial community over 9 years.</title>
        <authorList>
            <person name="Wang Y."/>
            <person name="Ye J."/>
            <person name="Ju F."/>
            <person name="Liu L."/>
            <person name="Boyd J.A."/>
            <person name="Deng Y."/>
            <person name="Parks D.H."/>
            <person name="Jiang X."/>
            <person name="Yin X."/>
            <person name="Woodcroft B.J."/>
            <person name="Tyson G.W."/>
            <person name="Hugenholtz P."/>
            <person name="Polz M.F."/>
            <person name="Zhang T."/>
        </authorList>
    </citation>
    <scope>NUCLEOTIDE SEQUENCE</scope>
    <source>
        <strain evidence="3">HKST-UBA13</strain>
    </source>
</reference>
<proteinExistence type="predicted"/>
<dbReference type="Pfam" id="PF18885">
    <property type="entry name" value="DUF5648"/>
    <property type="match status" value="1"/>
</dbReference>
<dbReference type="InterPro" id="IPR016047">
    <property type="entry name" value="M23ase_b-sheet_dom"/>
</dbReference>
<evidence type="ECO:0000313" key="4">
    <source>
        <dbReference type="Proteomes" id="UP000775877"/>
    </source>
</evidence>
<protein>
    <submittedName>
        <fullName evidence="3">Peptidoglycan DD-metalloendopeptidase family protein</fullName>
    </submittedName>
</protein>
<dbReference type="Pfam" id="PF01345">
    <property type="entry name" value="DUF11"/>
    <property type="match status" value="1"/>
</dbReference>
<dbReference type="PANTHER" id="PTHR21666">
    <property type="entry name" value="PEPTIDASE-RELATED"/>
    <property type="match status" value="1"/>
</dbReference>
<feature type="region of interest" description="Disordered" evidence="1">
    <location>
        <begin position="438"/>
        <end position="460"/>
    </location>
</feature>
<dbReference type="InterPro" id="IPR047589">
    <property type="entry name" value="DUF11_rpt"/>
</dbReference>
<feature type="domain" description="Peptidase C51" evidence="2">
    <location>
        <begin position="1704"/>
        <end position="1862"/>
    </location>
</feature>
<dbReference type="CDD" id="cd12797">
    <property type="entry name" value="M23_peptidase"/>
    <property type="match status" value="1"/>
</dbReference>
<dbReference type="Gene3D" id="2.30.30.40">
    <property type="entry name" value="SH3 Domains"/>
    <property type="match status" value="1"/>
</dbReference>
<evidence type="ECO:0000313" key="3">
    <source>
        <dbReference type="EMBL" id="MCA9380644.1"/>
    </source>
</evidence>
<organism evidence="3 4">
    <name type="scientific">Candidatus Dojkabacteria bacterium</name>
    <dbReference type="NCBI Taxonomy" id="2099670"/>
    <lineage>
        <taxon>Bacteria</taxon>
        <taxon>Candidatus Dojkabacteria</taxon>
    </lineage>
</organism>
<dbReference type="SUPFAM" id="SSF51261">
    <property type="entry name" value="Duplicated hybrid motif"/>
    <property type="match status" value="1"/>
</dbReference>
<dbReference type="InterPro" id="IPR043708">
    <property type="entry name" value="DUF5648"/>
</dbReference>
<comment type="caution">
    <text evidence="3">The sequence shown here is derived from an EMBL/GenBank/DDBJ whole genome shotgun (WGS) entry which is preliminary data.</text>
</comment>